<proteinExistence type="predicted"/>
<keyword evidence="3" id="KW-1185">Reference proteome</keyword>
<evidence type="ECO:0000313" key="3">
    <source>
        <dbReference type="Proteomes" id="UP001519460"/>
    </source>
</evidence>
<evidence type="ECO:0000256" key="1">
    <source>
        <dbReference type="SAM" id="MobiDB-lite"/>
    </source>
</evidence>
<feature type="compositionally biased region" description="Basic and acidic residues" evidence="1">
    <location>
        <begin position="151"/>
        <end position="162"/>
    </location>
</feature>
<organism evidence="2 3">
    <name type="scientific">Batillaria attramentaria</name>
    <dbReference type="NCBI Taxonomy" id="370345"/>
    <lineage>
        <taxon>Eukaryota</taxon>
        <taxon>Metazoa</taxon>
        <taxon>Spiralia</taxon>
        <taxon>Lophotrochozoa</taxon>
        <taxon>Mollusca</taxon>
        <taxon>Gastropoda</taxon>
        <taxon>Caenogastropoda</taxon>
        <taxon>Sorbeoconcha</taxon>
        <taxon>Cerithioidea</taxon>
        <taxon>Batillariidae</taxon>
        <taxon>Batillaria</taxon>
    </lineage>
</organism>
<sequence length="541" mass="56710">MDTFSFRELDEGDGVADSGIVESNDDVDTSSPAVSDSTSSEFVEARAKRGVVRFLRINPNRRRKRQPASRRRPEWGSQPEDPESASTSASASLGAILQTDRAENCDSGRDSGGGGDDDERESKAESPPLPQSSSDQAQGSSSTVSSFSSTDDLREKNVHDPPSEQELADLVDPPAVRVSPTEAQNEPGETRRRHTAGIKKQALSLDPLGAIALNINLPDSSTTPESLKSPTTSASLKAPLSAKPQLSTKAPPLESPKTLESPLSPTASTSPKAPLLADPPTPSSPRTAIPQLKSPKTLESPQSPTTPTLTKSLPVDPSTPSSPTDPLPAVKFHLPTLSKTQIELHVPVSVSFPPSSDDASLLGACGSSPHVCPPEQSPDLCQSPGPSVPLVSTLSSEAPGIHVTLEGSPQRVSQKPHAPDTLTSAHTPKPRETQGASGLLLPIDRARAQSESDVSVSFTSSGSTSRSSWKTISSEDMVSWEGVVGEVELHVECEPEQEGAGESQPSSGAPAPRHGSLTTPPIRGYVKLNGQSHSPPVSSDH</sequence>
<feature type="compositionally biased region" description="Basic residues" evidence="1">
    <location>
        <begin position="59"/>
        <end position="70"/>
    </location>
</feature>
<feature type="region of interest" description="Disordered" evidence="1">
    <location>
        <begin position="1"/>
        <end position="330"/>
    </location>
</feature>
<feature type="compositionally biased region" description="Low complexity" evidence="1">
    <location>
        <begin position="131"/>
        <end position="149"/>
    </location>
</feature>
<dbReference type="Proteomes" id="UP001519460">
    <property type="component" value="Unassembled WGS sequence"/>
</dbReference>
<feature type="compositionally biased region" description="Polar residues" evidence="1">
    <location>
        <begin position="217"/>
        <end position="235"/>
    </location>
</feature>
<dbReference type="AlphaFoldDB" id="A0ABD0JNH4"/>
<feature type="compositionally biased region" description="Polar residues" evidence="1">
    <location>
        <begin position="529"/>
        <end position="541"/>
    </location>
</feature>
<feature type="compositionally biased region" description="Polar residues" evidence="1">
    <location>
        <begin position="261"/>
        <end position="271"/>
    </location>
</feature>
<protein>
    <submittedName>
        <fullName evidence="2">Uncharacterized protein</fullName>
    </submittedName>
</protein>
<gene>
    <name evidence="2" type="ORF">BaRGS_00032260</name>
</gene>
<evidence type="ECO:0000313" key="2">
    <source>
        <dbReference type="EMBL" id="KAK7476512.1"/>
    </source>
</evidence>
<comment type="caution">
    <text evidence="2">The sequence shown here is derived from an EMBL/GenBank/DDBJ whole genome shotgun (WGS) entry which is preliminary data.</text>
</comment>
<feature type="compositionally biased region" description="Low complexity" evidence="1">
    <location>
        <begin position="451"/>
        <end position="474"/>
    </location>
</feature>
<feature type="compositionally biased region" description="Basic and acidic residues" evidence="1">
    <location>
        <begin position="100"/>
        <end position="109"/>
    </location>
</feature>
<feature type="compositionally biased region" description="Low complexity" evidence="1">
    <location>
        <begin position="29"/>
        <end position="40"/>
    </location>
</feature>
<name>A0ABD0JNH4_9CAEN</name>
<reference evidence="2 3" key="1">
    <citation type="journal article" date="2023" name="Sci. Data">
        <title>Genome assembly of the Korean intertidal mud-creeper Batillaria attramentaria.</title>
        <authorList>
            <person name="Patra A.K."/>
            <person name="Ho P.T."/>
            <person name="Jun S."/>
            <person name="Lee S.J."/>
            <person name="Kim Y."/>
            <person name="Won Y.J."/>
        </authorList>
    </citation>
    <scope>NUCLEOTIDE SEQUENCE [LARGE SCALE GENOMIC DNA]</scope>
    <source>
        <strain evidence="2">Wonlab-2016</strain>
    </source>
</reference>
<dbReference type="EMBL" id="JACVVK020000374">
    <property type="protein sequence ID" value="KAK7476512.1"/>
    <property type="molecule type" value="Genomic_DNA"/>
</dbReference>
<accession>A0ABD0JNH4</accession>
<feature type="region of interest" description="Disordered" evidence="1">
    <location>
        <begin position="365"/>
        <end position="541"/>
    </location>
</feature>
<feature type="compositionally biased region" description="Low complexity" evidence="1">
    <location>
        <begin position="297"/>
        <end position="328"/>
    </location>
</feature>